<keyword evidence="7" id="KW-0479">Metal-binding</keyword>
<feature type="binding site" evidence="7">
    <location>
        <position position="129"/>
    </location>
    <ligand>
        <name>Zn(2+)</name>
        <dbReference type="ChEBI" id="CHEBI:29105"/>
    </ligand>
</feature>
<evidence type="ECO:0000256" key="6">
    <source>
        <dbReference type="ARBA" id="ARBA00023163"/>
    </source>
</evidence>
<keyword evidence="6" id="KW-0804">Transcription</keyword>
<dbReference type="EMBL" id="DXAN01000006">
    <property type="protein sequence ID" value="HJA08157.1"/>
    <property type="molecule type" value="Genomic_DNA"/>
</dbReference>
<evidence type="ECO:0000256" key="5">
    <source>
        <dbReference type="ARBA" id="ARBA00023125"/>
    </source>
</evidence>
<dbReference type="PANTHER" id="PTHR33202">
    <property type="entry name" value="ZINC UPTAKE REGULATION PROTEIN"/>
    <property type="match status" value="1"/>
</dbReference>
<reference evidence="8" key="2">
    <citation type="submission" date="2021-04" db="EMBL/GenBank/DDBJ databases">
        <authorList>
            <person name="Gilroy R."/>
        </authorList>
    </citation>
    <scope>NUCLEOTIDE SEQUENCE</scope>
    <source>
        <strain evidence="8">CHK186-16707</strain>
    </source>
</reference>
<dbReference type="InterPro" id="IPR036388">
    <property type="entry name" value="WH-like_DNA-bd_sf"/>
</dbReference>
<evidence type="ECO:0000313" key="8">
    <source>
        <dbReference type="EMBL" id="HJA08157.1"/>
    </source>
</evidence>
<sequence length="134" mass="15104">MPQPQTRMTRQRMIILEELRKLHTHPTADELYSKVRERMPHISLGTVYRNLDLLAASHEVRKLETAGAMRRFDGNTAPHRHVRCVNCGRVADVPAEMITDGEPDVTGLHVDGFTISAARVEYDGLCDECAAPRN</sequence>
<reference evidence="8" key="1">
    <citation type="journal article" date="2021" name="PeerJ">
        <title>Extensive microbial diversity within the chicken gut microbiome revealed by metagenomics and culture.</title>
        <authorList>
            <person name="Gilroy R."/>
            <person name="Ravi A."/>
            <person name="Getino M."/>
            <person name="Pursley I."/>
            <person name="Horton D.L."/>
            <person name="Alikhan N.F."/>
            <person name="Baker D."/>
            <person name="Gharbi K."/>
            <person name="Hall N."/>
            <person name="Watson M."/>
            <person name="Adriaenssens E.M."/>
            <person name="Foster-Nyarko E."/>
            <person name="Jarju S."/>
            <person name="Secka A."/>
            <person name="Antonio M."/>
            <person name="Oren A."/>
            <person name="Chaudhuri R.R."/>
            <person name="La Ragione R."/>
            <person name="Hildebrand F."/>
            <person name="Pallen M.J."/>
        </authorList>
    </citation>
    <scope>NUCLEOTIDE SEQUENCE</scope>
    <source>
        <strain evidence="8">CHK186-16707</strain>
    </source>
</reference>
<dbReference type="AlphaFoldDB" id="A0A9D2HCZ8"/>
<feature type="binding site" evidence="7">
    <location>
        <position position="87"/>
    </location>
    <ligand>
        <name>Zn(2+)</name>
        <dbReference type="ChEBI" id="CHEBI:29105"/>
    </ligand>
</feature>
<dbReference type="GO" id="GO:1900376">
    <property type="term" value="P:regulation of secondary metabolite biosynthetic process"/>
    <property type="evidence" value="ECO:0007669"/>
    <property type="project" value="TreeGrafter"/>
</dbReference>
<dbReference type="Pfam" id="PF01475">
    <property type="entry name" value="FUR"/>
    <property type="match status" value="1"/>
</dbReference>
<dbReference type="GO" id="GO:0000976">
    <property type="term" value="F:transcription cis-regulatory region binding"/>
    <property type="evidence" value="ECO:0007669"/>
    <property type="project" value="TreeGrafter"/>
</dbReference>
<dbReference type="GO" id="GO:0008270">
    <property type="term" value="F:zinc ion binding"/>
    <property type="evidence" value="ECO:0007669"/>
    <property type="project" value="TreeGrafter"/>
</dbReference>
<protein>
    <submittedName>
        <fullName evidence="8">Transcriptional repressor</fullName>
    </submittedName>
</protein>
<dbReference type="InterPro" id="IPR036390">
    <property type="entry name" value="WH_DNA-bd_sf"/>
</dbReference>
<comment type="similarity">
    <text evidence="1">Belongs to the Fur family.</text>
</comment>
<evidence type="ECO:0000313" key="9">
    <source>
        <dbReference type="Proteomes" id="UP000824225"/>
    </source>
</evidence>
<evidence type="ECO:0000256" key="4">
    <source>
        <dbReference type="ARBA" id="ARBA00023015"/>
    </source>
</evidence>
<dbReference type="InterPro" id="IPR043135">
    <property type="entry name" value="Fur_C"/>
</dbReference>
<dbReference type="Gene3D" id="3.30.1490.190">
    <property type="match status" value="1"/>
</dbReference>
<comment type="cofactor">
    <cofactor evidence="7">
        <name>Zn(2+)</name>
        <dbReference type="ChEBI" id="CHEBI:29105"/>
    </cofactor>
    <text evidence="7">Binds 1 zinc ion per subunit.</text>
</comment>
<keyword evidence="3 7" id="KW-0862">Zinc</keyword>
<dbReference type="PANTHER" id="PTHR33202:SF22">
    <property type="entry name" value="HYDROGEN PEROXIDE SENSITIVE REPRESSOR"/>
    <property type="match status" value="1"/>
</dbReference>
<gene>
    <name evidence="8" type="ORF">H9962_03045</name>
</gene>
<keyword evidence="2" id="KW-0678">Repressor</keyword>
<evidence type="ECO:0000256" key="2">
    <source>
        <dbReference type="ARBA" id="ARBA00022491"/>
    </source>
</evidence>
<keyword evidence="5" id="KW-0238">DNA-binding</keyword>
<dbReference type="GO" id="GO:0045892">
    <property type="term" value="P:negative regulation of DNA-templated transcription"/>
    <property type="evidence" value="ECO:0007669"/>
    <property type="project" value="TreeGrafter"/>
</dbReference>
<name>A0A9D2HCZ8_9BACT</name>
<dbReference type="CDD" id="cd07153">
    <property type="entry name" value="Fur_like"/>
    <property type="match status" value="1"/>
</dbReference>
<dbReference type="Gene3D" id="1.10.10.10">
    <property type="entry name" value="Winged helix-like DNA-binding domain superfamily/Winged helix DNA-binding domain"/>
    <property type="match status" value="1"/>
</dbReference>
<evidence type="ECO:0000256" key="3">
    <source>
        <dbReference type="ARBA" id="ARBA00022833"/>
    </source>
</evidence>
<dbReference type="Proteomes" id="UP000824225">
    <property type="component" value="Unassembled WGS sequence"/>
</dbReference>
<feature type="binding site" evidence="7">
    <location>
        <position position="84"/>
    </location>
    <ligand>
        <name>Zn(2+)</name>
        <dbReference type="ChEBI" id="CHEBI:29105"/>
    </ligand>
</feature>
<proteinExistence type="inferred from homology"/>
<evidence type="ECO:0000256" key="1">
    <source>
        <dbReference type="ARBA" id="ARBA00007957"/>
    </source>
</evidence>
<comment type="caution">
    <text evidence="8">The sequence shown here is derived from an EMBL/GenBank/DDBJ whole genome shotgun (WGS) entry which is preliminary data.</text>
</comment>
<accession>A0A9D2HCZ8</accession>
<evidence type="ECO:0000256" key="7">
    <source>
        <dbReference type="PIRSR" id="PIRSR602481-1"/>
    </source>
</evidence>
<dbReference type="InterPro" id="IPR002481">
    <property type="entry name" value="FUR"/>
</dbReference>
<organism evidence="8 9">
    <name type="scientific">Candidatus Mailhella merdigallinarum</name>
    <dbReference type="NCBI Taxonomy" id="2838658"/>
    <lineage>
        <taxon>Bacteria</taxon>
        <taxon>Pseudomonadati</taxon>
        <taxon>Thermodesulfobacteriota</taxon>
        <taxon>Desulfovibrionia</taxon>
        <taxon>Desulfovibrionales</taxon>
        <taxon>Desulfovibrionaceae</taxon>
        <taxon>Mailhella</taxon>
    </lineage>
</organism>
<dbReference type="GO" id="GO:0003700">
    <property type="term" value="F:DNA-binding transcription factor activity"/>
    <property type="evidence" value="ECO:0007669"/>
    <property type="project" value="InterPro"/>
</dbReference>
<dbReference type="SUPFAM" id="SSF46785">
    <property type="entry name" value="Winged helix' DNA-binding domain"/>
    <property type="match status" value="1"/>
</dbReference>
<keyword evidence="4" id="KW-0805">Transcription regulation</keyword>
<feature type="binding site" evidence="7">
    <location>
        <position position="126"/>
    </location>
    <ligand>
        <name>Zn(2+)</name>
        <dbReference type="ChEBI" id="CHEBI:29105"/>
    </ligand>
</feature>